<dbReference type="Gene3D" id="2.40.170.20">
    <property type="entry name" value="TonB-dependent receptor, beta-barrel domain"/>
    <property type="match status" value="1"/>
</dbReference>
<dbReference type="InterPro" id="IPR012910">
    <property type="entry name" value="Plug_dom"/>
</dbReference>
<evidence type="ECO:0000256" key="2">
    <source>
        <dbReference type="ARBA" id="ARBA00022448"/>
    </source>
</evidence>
<reference evidence="13 14" key="1">
    <citation type="submission" date="2020-08" db="EMBL/GenBank/DDBJ databases">
        <title>Genome public.</title>
        <authorList>
            <person name="Liu C."/>
            <person name="Sun Q."/>
        </authorList>
    </citation>
    <scope>NUCLEOTIDE SEQUENCE [LARGE SCALE GENOMIC DNA]</scope>
    <source>
        <strain evidence="13 14">NSJ-56</strain>
    </source>
</reference>
<dbReference type="SUPFAM" id="SSF49464">
    <property type="entry name" value="Carboxypeptidase regulatory domain-like"/>
    <property type="match status" value="1"/>
</dbReference>
<feature type="signal peptide" evidence="10">
    <location>
        <begin position="1"/>
        <end position="21"/>
    </location>
</feature>
<comment type="subcellular location">
    <subcellularLocation>
        <location evidence="1 8">Cell outer membrane</location>
        <topology evidence="1 8">Multi-pass membrane protein</topology>
    </subcellularLocation>
</comment>
<keyword evidence="14" id="KW-1185">Reference proteome</keyword>
<dbReference type="NCBIfam" id="TIGR04056">
    <property type="entry name" value="OMP_RagA_SusC"/>
    <property type="match status" value="1"/>
</dbReference>
<comment type="caution">
    <text evidence="13">The sequence shown here is derived from an EMBL/GenBank/DDBJ whole genome shotgun (WGS) entry which is preliminary data.</text>
</comment>
<dbReference type="Gene3D" id="2.170.130.10">
    <property type="entry name" value="TonB-dependent receptor, plug domain"/>
    <property type="match status" value="1"/>
</dbReference>
<feature type="domain" description="TonB-dependent receptor-like beta-barrel" evidence="11">
    <location>
        <begin position="510"/>
        <end position="939"/>
    </location>
</feature>
<sequence>MLINMKLLSVLMLGFCMTVHATTLSQEAKISLHVEEASLNDVLQEVSKQVACDFLYDLNLMEGKVVKNLDVKDKEFLVFLNDLLPRYGLMYSYDNNIVVIKVKEEPKDEKKMLIIRGKVTDEKKAPLPGVTVVLKGTSRGTATDMEGRYTLPVPKADVVELMFSFLGMETQTVAYTGKDTINVVMKESLNQLDEVVVVNTGYEQVDKRKLTSAITSIKADDIRVPGLNTIDMMLEGHVPGMMFMQNSGQLGAAPRLRIRGTSTLLGNQEPLWVVDGIVRTDPVNVDPAKLNDLDFVNLLGNAISGLDPESIEQIDVLKDASATAIYGARAANGVIVITTKKGRQGPPSVSYALSGTFTRRPHYGDRNVYMMNSKERIAYSREMDAALLEFPSFKSWVGYEGVMRDYYQNRIDFNEMNRQIGYLEQLNTDWFGLLGQNSFSHKHTIGISGGGENVTYYASIGYNDSRGTTKREANKSYTANMNLSAHFNRFSVQAGMDASALEREYTPQNVNVMNYAYHTSRAVPATNPDGSYWFYKRGDYAGSYFNILNEVENSSYDIDQYSFNFNTTVGYQIIDPLKLSATLAYGFSNSNQETWYGEKSFYIGNLRQETEGATGDVSMNSLCPMGGEIEKQSDQKHNYMLRLQLSYAQTFQENHNLSAMAGFEVSSSESDQFKHIQRGYMRDRGGVVAKLDDITKYSAFVRWMNSNPSTRKLSKSNLLSGYGSVSYAYKMWYVLNANIRFDQSNQFGSRANEKLAPIWSFSGRWNVKENILEGADWINELSLLASYGYQGNMLDSESSRLVVSKEGSVNAGGELYAKIVTYPNPDLKWEKTSSTNVSLTFSFFKKKLNGTVSYFYKKTRDAFLSKTISTVNGRSSYTMNKGTVENKGTEISLKIVPLDFRSAGNVRGFHWSIDPQLGSVLNQLLNKRKVKDNPLQDTPTYDKYLKGSVLIVGRPVNTFYSYRFAGLSERDGRPMFYNTGSMVDSAEGFYVDANGLPLFDINDETKKNAVDLREKYRDMDREEVFMEVMEHSGTRVPTIQGGISNTFSYKGVTLSFNLAYSLGSKVRLLQMYPNVNGINGSIAPLPTENVRKEFANRWRQPGDERYTNIPGVLSGTQFTKSLLEPWCNNNDYKFANNIWEMYDNSNIRVASGNFLKMQSLSLRYQFTDDFCRKFFMKSAYIGFACTNLFMICDKKLKGQDPATQSGNAPELNISLRPTFSFNLNVSF</sequence>
<dbReference type="InterPro" id="IPR000531">
    <property type="entry name" value="Beta-barrel_TonB"/>
</dbReference>
<dbReference type="InterPro" id="IPR039426">
    <property type="entry name" value="TonB-dep_rcpt-like"/>
</dbReference>
<evidence type="ECO:0000256" key="10">
    <source>
        <dbReference type="SAM" id="SignalP"/>
    </source>
</evidence>
<evidence type="ECO:0000256" key="3">
    <source>
        <dbReference type="ARBA" id="ARBA00022452"/>
    </source>
</evidence>
<keyword evidence="6 8" id="KW-0472">Membrane</keyword>
<proteinExistence type="inferred from homology"/>
<dbReference type="Pfam" id="PF07715">
    <property type="entry name" value="Plug"/>
    <property type="match status" value="1"/>
</dbReference>
<evidence type="ECO:0000259" key="12">
    <source>
        <dbReference type="Pfam" id="PF07715"/>
    </source>
</evidence>
<evidence type="ECO:0000256" key="7">
    <source>
        <dbReference type="ARBA" id="ARBA00023237"/>
    </source>
</evidence>
<dbReference type="NCBIfam" id="TIGR04057">
    <property type="entry name" value="SusC_RagA_signa"/>
    <property type="match status" value="1"/>
</dbReference>
<evidence type="ECO:0000256" key="9">
    <source>
        <dbReference type="RuleBase" id="RU003357"/>
    </source>
</evidence>
<evidence type="ECO:0000313" key="14">
    <source>
        <dbReference type="Proteomes" id="UP000646484"/>
    </source>
</evidence>
<keyword evidence="2 8" id="KW-0813">Transport</keyword>
<keyword evidence="10" id="KW-0732">Signal</keyword>
<dbReference type="Pfam" id="PF13715">
    <property type="entry name" value="CarbopepD_reg_2"/>
    <property type="match status" value="1"/>
</dbReference>
<feature type="domain" description="TonB-dependent receptor plug" evidence="12">
    <location>
        <begin position="206"/>
        <end position="334"/>
    </location>
</feature>
<evidence type="ECO:0000259" key="11">
    <source>
        <dbReference type="Pfam" id="PF00593"/>
    </source>
</evidence>
<gene>
    <name evidence="13" type="ORF">H8S64_21230</name>
</gene>
<dbReference type="InterPro" id="IPR023997">
    <property type="entry name" value="TonB-dep_OMP_SusC/RagA_CS"/>
</dbReference>
<dbReference type="InterPro" id="IPR036942">
    <property type="entry name" value="Beta-barrel_TonB_sf"/>
</dbReference>
<dbReference type="PROSITE" id="PS52016">
    <property type="entry name" value="TONB_DEPENDENT_REC_3"/>
    <property type="match status" value="1"/>
</dbReference>
<accession>A0ABR7D7Z3</accession>
<evidence type="ECO:0000256" key="1">
    <source>
        <dbReference type="ARBA" id="ARBA00004571"/>
    </source>
</evidence>
<name>A0ABR7D7Z3_9BACT</name>
<evidence type="ECO:0000256" key="8">
    <source>
        <dbReference type="PROSITE-ProRule" id="PRU01360"/>
    </source>
</evidence>
<evidence type="ECO:0000313" key="13">
    <source>
        <dbReference type="EMBL" id="MBC5623620.1"/>
    </source>
</evidence>
<dbReference type="Pfam" id="PF00593">
    <property type="entry name" value="TonB_dep_Rec_b-barrel"/>
    <property type="match status" value="1"/>
</dbReference>
<evidence type="ECO:0000256" key="5">
    <source>
        <dbReference type="ARBA" id="ARBA00023077"/>
    </source>
</evidence>
<evidence type="ECO:0000256" key="6">
    <source>
        <dbReference type="ARBA" id="ARBA00023136"/>
    </source>
</evidence>
<keyword evidence="4 8" id="KW-0812">Transmembrane</keyword>
<feature type="chain" id="PRO_5045874764" evidence="10">
    <location>
        <begin position="22"/>
        <end position="1227"/>
    </location>
</feature>
<dbReference type="Proteomes" id="UP000646484">
    <property type="component" value="Unassembled WGS sequence"/>
</dbReference>
<comment type="similarity">
    <text evidence="8 9">Belongs to the TonB-dependent receptor family.</text>
</comment>
<dbReference type="EMBL" id="JACOOH010000012">
    <property type="protein sequence ID" value="MBC5623620.1"/>
    <property type="molecule type" value="Genomic_DNA"/>
</dbReference>
<dbReference type="InterPro" id="IPR008969">
    <property type="entry name" value="CarboxyPept-like_regulatory"/>
</dbReference>
<keyword evidence="7 8" id="KW-0998">Cell outer membrane</keyword>
<dbReference type="InterPro" id="IPR023996">
    <property type="entry name" value="TonB-dep_OMP_SusC/RagA"/>
</dbReference>
<protein>
    <submittedName>
        <fullName evidence="13">SusC/RagA family TonB-linked outer membrane protein</fullName>
    </submittedName>
</protein>
<organism evidence="13 14">
    <name type="scientific">Butyricimonas hominis</name>
    <dbReference type="NCBI Taxonomy" id="2763032"/>
    <lineage>
        <taxon>Bacteria</taxon>
        <taxon>Pseudomonadati</taxon>
        <taxon>Bacteroidota</taxon>
        <taxon>Bacteroidia</taxon>
        <taxon>Bacteroidales</taxon>
        <taxon>Odoribacteraceae</taxon>
        <taxon>Butyricimonas</taxon>
    </lineage>
</organism>
<keyword evidence="3 8" id="KW-1134">Transmembrane beta strand</keyword>
<dbReference type="InterPro" id="IPR037066">
    <property type="entry name" value="Plug_dom_sf"/>
</dbReference>
<dbReference type="Gene3D" id="2.60.40.1120">
    <property type="entry name" value="Carboxypeptidase-like, regulatory domain"/>
    <property type="match status" value="1"/>
</dbReference>
<evidence type="ECO:0000256" key="4">
    <source>
        <dbReference type="ARBA" id="ARBA00022692"/>
    </source>
</evidence>
<dbReference type="SUPFAM" id="SSF56935">
    <property type="entry name" value="Porins"/>
    <property type="match status" value="1"/>
</dbReference>
<keyword evidence="5 9" id="KW-0798">TonB box</keyword>